<comment type="caution">
    <text evidence="10">Lacks conserved residue(s) required for the propagation of feature annotation.</text>
</comment>
<evidence type="ECO:0000256" key="1">
    <source>
        <dbReference type="ARBA" id="ARBA00001946"/>
    </source>
</evidence>
<dbReference type="Gene3D" id="1.10.20.140">
    <property type="match status" value="1"/>
</dbReference>
<dbReference type="Pfam" id="PF01715">
    <property type="entry name" value="IPPT"/>
    <property type="match status" value="1"/>
</dbReference>
<protein>
    <recommendedName>
        <fullName evidence="10">tRNA dimethylallyltransferase</fullName>
        <ecNumber evidence="10">2.5.1.75</ecNumber>
    </recommendedName>
    <alternativeName>
        <fullName evidence="10">Dimethylallyl diphosphate:tRNA dimethylallyltransferase</fullName>
        <shortName evidence="10">DMAPP:tRNA dimethylallyltransferase</shortName>
        <shortName evidence="10">DMATase</shortName>
    </alternativeName>
    <alternativeName>
        <fullName evidence="10">Isopentenyl-diphosphate:tRNA isopentenyltransferase</fullName>
        <shortName evidence="10">IPP transferase</shortName>
        <shortName evidence="10">IPPT</shortName>
        <shortName evidence="10">IPTase</shortName>
    </alternativeName>
</protein>
<keyword evidence="15" id="KW-1185">Reference proteome</keyword>
<dbReference type="PANTHER" id="PTHR11088">
    <property type="entry name" value="TRNA DIMETHYLALLYLTRANSFERASE"/>
    <property type="match status" value="1"/>
</dbReference>
<sequence>MRLALLLKAQGQDAAVINADSAQVYADLRILSARPTEEEMRGVEHLLFGTWDGAQACSAADWAKAARAEIDRLHGAGSVPILCGGTGMYLRVLLDGIAPVPAIDPPIREAVRAMDAADAYAALTQEDPERAAALNPGDTQRVARALEVVRSTGKPLGYWQARLEGGIADRVALHPLVLTPPREVLRERAAMRFDAMLQAGAVTEVESLLNRKLSRNLPVMRAIGVPALAAYLDGRADIAAATTQAVLATRQYAKRQATWFNRQLAPDWIVWLKTTMPTDDDIERLFL</sequence>
<dbReference type="PANTHER" id="PTHR11088:SF60">
    <property type="entry name" value="TRNA DIMETHYLALLYLTRANSFERASE"/>
    <property type="match status" value="1"/>
</dbReference>
<accession>A0A369Q540</accession>
<dbReference type="Proteomes" id="UP000253727">
    <property type="component" value="Unassembled WGS sequence"/>
</dbReference>
<name>A0A369Q540_9SPHN</name>
<evidence type="ECO:0000256" key="8">
    <source>
        <dbReference type="ARBA" id="ARBA00022842"/>
    </source>
</evidence>
<dbReference type="InterPro" id="IPR039657">
    <property type="entry name" value="Dimethylallyltransferase"/>
</dbReference>
<dbReference type="GO" id="GO:0052381">
    <property type="term" value="F:tRNA dimethylallyltransferase activity"/>
    <property type="evidence" value="ECO:0007669"/>
    <property type="project" value="UniProtKB-UniRule"/>
</dbReference>
<evidence type="ECO:0000256" key="13">
    <source>
        <dbReference type="RuleBase" id="RU003785"/>
    </source>
</evidence>
<proteinExistence type="inferred from homology"/>
<evidence type="ECO:0000256" key="6">
    <source>
        <dbReference type="ARBA" id="ARBA00022741"/>
    </source>
</evidence>
<dbReference type="SUPFAM" id="SSF52540">
    <property type="entry name" value="P-loop containing nucleoside triphosphate hydrolases"/>
    <property type="match status" value="1"/>
</dbReference>
<dbReference type="EC" id="2.5.1.75" evidence="10"/>
<dbReference type="InterPro" id="IPR018022">
    <property type="entry name" value="IPT"/>
</dbReference>
<keyword evidence="5 10" id="KW-0819">tRNA processing</keyword>
<dbReference type="EMBL" id="QBKA01000002">
    <property type="protein sequence ID" value="RDC59844.1"/>
    <property type="molecule type" value="Genomic_DNA"/>
</dbReference>
<dbReference type="GO" id="GO:0005524">
    <property type="term" value="F:ATP binding"/>
    <property type="evidence" value="ECO:0007669"/>
    <property type="project" value="UniProtKB-UniRule"/>
</dbReference>
<comment type="catalytic activity">
    <reaction evidence="9 10 11">
        <text>adenosine(37) in tRNA + dimethylallyl diphosphate = N(6)-dimethylallyladenosine(37) in tRNA + diphosphate</text>
        <dbReference type="Rhea" id="RHEA:26482"/>
        <dbReference type="Rhea" id="RHEA-COMP:10162"/>
        <dbReference type="Rhea" id="RHEA-COMP:10375"/>
        <dbReference type="ChEBI" id="CHEBI:33019"/>
        <dbReference type="ChEBI" id="CHEBI:57623"/>
        <dbReference type="ChEBI" id="CHEBI:74411"/>
        <dbReference type="ChEBI" id="CHEBI:74415"/>
        <dbReference type="EC" id="2.5.1.75"/>
    </reaction>
</comment>
<feature type="binding site" evidence="10">
    <location>
        <begin position="6"/>
        <end position="13"/>
    </location>
    <ligand>
        <name>ATP</name>
        <dbReference type="ChEBI" id="CHEBI:30616"/>
    </ligand>
</feature>
<feature type="region of interest" description="Interaction with substrate tRNA" evidence="10">
    <location>
        <begin position="20"/>
        <end position="23"/>
    </location>
</feature>
<comment type="cofactor">
    <cofactor evidence="1 10">
        <name>Mg(2+)</name>
        <dbReference type="ChEBI" id="CHEBI:18420"/>
    </cofactor>
</comment>
<dbReference type="HAMAP" id="MF_00185">
    <property type="entry name" value="IPP_trans"/>
    <property type="match status" value="1"/>
</dbReference>
<evidence type="ECO:0000256" key="4">
    <source>
        <dbReference type="ARBA" id="ARBA00022679"/>
    </source>
</evidence>
<dbReference type="NCBIfam" id="TIGR00174">
    <property type="entry name" value="miaA"/>
    <property type="match status" value="1"/>
</dbReference>
<feature type="site" description="Interaction with substrate tRNA" evidence="10">
    <location>
        <position position="86"/>
    </location>
</feature>
<evidence type="ECO:0000256" key="11">
    <source>
        <dbReference type="RuleBase" id="RU003783"/>
    </source>
</evidence>
<dbReference type="AlphaFoldDB" id="A0A369Q540"/>
<feature type="site" description="Interaction with substrate tRNA" evidence="10">
    <location>
        <position position="108"/>
    </location>
</feature>
<evidence type="ECO:0000256" key="12">
    <source>
        <dbReference type="RuleBase" id="RU003784"/>
    </source>
</evidence>
<keyword evidence="7 10" id="KW-0067">ATP-binding</keyword>
<evidence type="ECO:0000256" key="7">
    <source>
        <dbReference type="ARBA" id="ARBA00022840"/>
    </source>
</evidence>
<evidence type="ECO:0000256" key="10">
    <source>
        <dbReference type="HAMAP-Rule" id="MF_00185"/>
    </source>
</evidence>
<reference evidence="14 15" key="1">
    <citation type="submission" date="2018-04" db="EMBL/GenBank/DDBJ databases">
        <title>Altererythrobacter sp. HME9302 genome sequencing and assembly.</title>
        <authorList>
            <person name="Kang H."/>
            <person name="Kim H."/>
            <person name="Joh K."/>
        </authorList>
    </citation>
    <scope>NUCLEOTIDE SEQUENCE [LARGE SCALE GENOMIC DNA]</scope>
    <source>
        <strain evidence="14 15">HME9302</strain>
    </source>
</reference>
<keyword evidence="8 10" id="KW-0460">Magnesium</keyword>
<evidence type="ECO:0000313" key="14">
    <source>
        <dbReference type="EMBL" id="RDC59844.1"/>
    </source>
</evidence>
<keyword evidence="4 10" id="KW-0808">Transferase</keyword>
<dbReference type="InterPro" id="IPR027417">
    <property type="entry name" value="P-loop_NTPase"/>
</dbReference>
<comment type="similarity">
    <text evidence="3 10 13">Belongs to the IPP transferase family.</text>
</comment>
<comment type="caution">
    <text evidence="14">The sequence shown here is derived from an EMBL/GenBank/DDBJ whole genome shotgun (WGS) entry which is preliminary data.</text>
</comment>
<evidence type="ECO:0000256" key="3">
    <source>
        <dbReference type="ARBA" id="ARBA00005842"/>
    </source>
</evidence>
<evidence type="ECO:0000313" key="15">
    <source>
        <dbReference type="Proteomes" id="UP000253727"/>
    </source>
</evidence>
<evidence type="ECO:0000256" key="9">
    <source>
        <dbReference type="ARBA" id="ARBA00049563"/>
    </source>
</evidence>
<evidence type="ECO:0000256" key="2">
    <source>
        <dbReference type="ARBA" id="ARBA00003213"/>
    </source>
</evidence>
<dbReference type="GO" id="GO:0006400">
    <property type="term" value="P:tRNA modification"/>
    <property type="evidence" value="ECO:0007669"/>
    <property type="project" value="TreeGrafter"/>
</dbReference>
<comment type="subunit">
    <text evidence="10">Monomer.</text>
</comment>
<comment type="function">
    <text evidence="2 10 12">Catalyzes the transfer of a dimethylallyl group onto the adenine at position 37 in tRNAs that read codons beginning with uridine, leading to the formation of N6-(dimethylallyl)adenosine (i(6)A).</text>
</comment>
<dbReference type="Gene3D" id="3.40.50.300">
    <property type="entry name" value="P-loop containing nucleotide triphosphate hydrolases"/>
    <property type="match status" value="1"/>
</dbReference>
<evidence type="ECO:0000256" key="5">
    <source>
        <dbReference type="ARBA" id="ARBA00022694"/>
    </source>
</evidence>
<gene>
    <name evidence="10 14" type="primary">miaA</name>
    <name evidence="14" type="ORF">HME9302_01040</name>
</gene>
<organism evidence="14 15">
    <name type="scientific">Alteripontixanthobacter maritimus</name>
    <dbReference type="NCBI Taxonomy" id="2161824"/>
    <lineage>
        <taxon>Bacteria</taxon>
        <taxon>Pseudomonadati</taxon>
        <taxon>Pseudomonadota</taxon>
        <taxon>Alphaproteobacteria</taxon>
        <taxon>Sphingomonadales</taxon>
        <taxon>Erythrobacteraceae</taxon>
        <taxon>Alteripontixanthobacter</taxon>
    </lineage>
</organism>
<keyword evidence="6 10" id="KW-0547">Nucleotide-binding</keyword>
<feature type="region of interest" description="Interaction with substrate tRNA" evidence="10">
    <location>
        <begin position="140"/>
        <end position="144"/>
    </location>
</feature>